<evidence type="ECO:0000313" key="3">
    <source>
        <dbReference type="EMBL" id="CAK0802975.1"/>
    </source>
</evidence>
<proteinExistence type="predicted"/>
<dbReference type="Proteomes" id="UP001189429">
    <property type="component" value="Unassembled WGS sequence"/>
</dbReference>
<keyword evidence="4" id="KW-1185">Reference proteome</keyword>
<evidence type="ECO:0000256" key="2">
    <source>
        <dbReference type="SAM" id="Phobius"/>
    </source>
</evidence>
<dbReference type="EMBL" id="CAUYUJ010002914">
    <property type="protein sequence ID" value="CAK0802975.1"/>
    <property type="molecule type" value="Genomic_DNA"/>
</dbReference>
<protein>
    <submittedName>
        <fullName evidence="3">Uncharacterized protein</fullName>
    </submittedName>
</protein>
<evidence type="ECO:0000256" key="1">
    <source>
        <dbReference type="SAM" id="MobiDB-lite"/>
    </source>
</evidence>
<sequence length="557" mass="61560">MRYSGNLLVLGLGADALRASMGADGCHCSCDKELRHIIDLQAEVWALRCLLLAGLLLLGCATSAAGLLGFLAGLCRRCGCGARGRAPVDDMADLLTFDVGDPQILVRYENDPNGFFRHHRLLLFRVSEDIWICLTLDHDLVRVKLLDTRHEGQLLGVGQVDAIERMIWVVAEPRSLRFGEIVDAGVAVLDGEEFFVQKIAASGLAHFKRDAKADMWDARALGDHHDEAGQRILRLSEAVALMLDVEQPNFLLAGVRGVKEFLDSVASGPGNMTSHQAEWARLSGVGEGLAVNRVRRNLCEVIRLMHSWGQVDVSMLASSELLVRWLIQTEIAVDERNPRHPDYSGLDIVISAPVNAVGRASTSKFNTWVTDRLKERATIWKQERLYREEQKQTRKGDGEGSSSLDPSSKRHPKESKGGVAGACGGAGFDSVRALSQLAAANLNSLRAQRHDLPPEGHLRPAAVQRWMLQNVARRVEAYGDCPTDLTEESPLAESFDSRDHYGLEPKNLASFDFDKVKILHRRVHVWPIRRELPPAALGYLRHASDLIERDEAELGKG</sequence>
<accession>A0ABN9QEB0</accession>
<organism evidence="3 4">
    <name type="scientific">Prorocentrum cordatum</name>
    <dbReference type="NCBI Taxonomy" id="2364126"/>
    <lineage>
        <taxon>Eukaryota</taxon>
        <taxon>Sar</taxon>
        <taxon>Alveolata</taxon>
        <taxon>Dinophyceae</taxon>
        <taxon>Prorocentrales</taxon>
        <taxon>Prorocentraceae</taxon>
        <taxon>Prorocentrum</taxon>
    </lineage>
</organism>
<keyword evidence="2" id="KW-0472">Membrane</keyword>
<evidence type="ECO:0000313" key="4">
    <source>
        <dbReference type="Proteomes" id="UP001189429"/>
    </source>
</evidence>
<feature type="region of interest" description="Disordered" evidence="1">
    <location>
        <begin position="387"/>
        <end position="421"/>
    </location>
</feature>
<feature type="compositionally biased region" description="Basic and acidic residues" evidence="1">
    <location>
        <begin position="387"/>
        <end position="398"/>
    </location>
</feature>
<gene>
    <name evidence="3" type="ORF">PCOR1329_LOCUS10306</name>
</gene>
<keyword evidence="2" id="KW-1133">Transmembrane helix</keyword>
<reference evidence="3" key="1">
    <citation type="submission" date="2023-10" db="EMBL/GenBank/DDBJ databases">
        <authorList>
            <person name="Chen Y."/>
            <person name="Shah S."/>
            <person name="Dougan E. K."/>
            <person name="Thang M."/>
            <person name="Chan C."/>
        </authorList>
    </citation>
    <scope>NUCLEOTIDE SEQUENCE [LARGE SCALE GENOMIC DNA]</scope>
</reference>
<comment type="caution">
    <text evidence="3">The sequence shown here is derived from an EMBL/GenBank/DDBJ whole genome shotgun (WGS) entry which is preliminary data.</text>
</comment>
<feature type="transmembrane region" description="Helical" evidence="2">
    <location>
        <begin position="44"/>
        <end position="75"/>
    </location>
</feature>
<keyword evidence="2" id="KW-0812">Transmembrane</keyword>
<name>A0ABN9QEB0_9DINO</name>